<evidence type="ECO:0000313" key="2">
    <source>
        <dbReference type="EMBL" id="GKY86731.1"/>
    </source>
</evidence>
<sequence length="357" mass="37550">MTTRRAFLASLAAATATPRLGWAAVGNPSYIAAAKRPDGSYVLAGFDTKGAGLFRLPLPARGHAGAAHPQRAEAIAFARRPGYYAVVIDAVSGKALHELTPPDGRQFNGHGFYIDGGATLLTVEQLAQGSDGLIGVWDVASGYTRIGEFATHGIGPHDVRLMPDGQTLVVANGGIQTDASDRTKLNIPDMRPSLVYLSLAGDLLEEVRLDDELHQNSIRHLALREDGLVGFAMQWEGEPGMAWPLLGLHRRGAAPVLAEAPLPDELAMKGYAGSIAFSADGSEVAITSPRGGRLNRFSSEGVFLGGQRRDDVCGLAAHPEGLVASDGFGGLIVVGPDGARPLALFDDLAWDNHIVAL</sequence>
<dbReference type="PIRSF" id="PIRSF028101">
    <property type="entry name" value="UCP028101"/>
    <property type="match status" value="1"/>
</dbReference>
<dbReference type="RefSeq" id="WP_281840687.1">
    <property type="nucleotide sequence ID" value="NZ_BROH01000001.1"/>
</dbReference>
<keyword evidence="1" id="KW-0732">Signal</keyword>
<dbReference type="InterPro" id="IPR008311">
    <property type="entry name" value="UCP028101"/>
</dbReference>
<dbReference type="EMBL" id="BROH01000001">
    <property type="protein sequence ID" value="GKY86731.1"/>
    <property type="molecule type" value="Genomic_DNA"/>
</dbReference>
<comment type="caution">
    <text evidence="2">The sequence shown here is derived from an EMBL/GenBank/DDBJ whole genome shotgun (WGS) entry which is preliminary data.</text>
</comment>
<dbReference type="PROSITE" id="PS51318">
    <property type="entry name" value="TAT"/>
    <property type="match status" value="1"/>
</dbReference>
<evidence type="ECO:0008006" key="4">
    <source>
        <dbReference type="Google" id="ProtNLM"/>
    </source>
</evidence>
<dbReference type="InterPro" id="IPR015943">
    <property type="entry name" value="WD40/YVTN_repeat-like_dom_sf"/>
</dbReference>
<name>A0ABQ5LP57_9RHOB</name>
<dbReference type="Gene3D" id="2.130.10.10">
    <property type="entry name" value="YVTN repeat-like/Quinoprotein amine dehydrogenase"/>
    <property type="match status" value="1"/>
</dbReference>
<dbReference type="SUPFAM" id="SSF50969">
    <property type="entry name" value="YVTN repeat-like/Quinoprotein amine dehydrogenase"/>
    <property type="match status" value="1"/>
</dbReference>
<organism evidence="2 3">
    <name type="scientific">Sinisalibacter aestuarii</name>
    <dbReference type="NCBI Taxonomy" id="2949426"/>
    <lineage>
        <taxon>Bacteria</taxon>
        <taxon>Pseudomonadati</taxon>
        <taxon>Pseudomonadota</taxon>
        <taxon>Alphaproteobacteria</taxon>
        <taxon>Rhodobacterales</taxon>
        <taxon>Roseobacteraceae</taxon>
        <taxon>Sinisalibacter</taxon>
    </lineage>
</organism>
<dbReference type="Pfam" id="PF07433">
    <property type="entry name" value="DUF1513"/>
    <property type="match status" value="1"/>
</dbReference>
<reference evidence="2" key="1">
    <citation type="journal article" date="2023" name="Int. J. Syst. Evol. Microbiol.">
        <title>Sinisalibacter aestuarii sp. nov., isolated from estuarine sediment of the Arakawa River.</title>
        <authorList>
            <person name="Arafat S.T."/>
            <person name="Hirano S."/>
            <person name="Sato A."/>
            <person name="Takeuchi K."/>
            <person name="Yasuda T."/>
            <person name="Terahara T."/>
            <person name="Hamada M."/>
            <person name="Kobayashi T."/>
        </authorList>
    </citation>
    <scope>NUCLEOTIDE SEQUENCE</scope>
    <source>
        <strain evidence="2">B-399</strain>
    </source>
</reference>
<proteinExistence type="predicted"/>
<dbReference type="InterPro" id="IPR006311">
    <property type="entry name" value="TAT_signal"/>
</dbReference>
<protein>
    <recommendedName>
        <fullName evidence="4">DUF1513 domain-containing protein</fullName>
    </recommendedName>
</protein>
<dbReference type="Proteomes" id="UP001144205">
    <property type="component" value="Unassembled WGS sequence"/>
</dbReference>
<evidence type="ECO:0000256" key="1">
    <source>
        <dbReference type="SAM" id="SignalP"/>
    </source>
</evidence>
<feature type="signal peptide" evidence="1">
    <location>
        <begin position="1"/>
        <end position="23"/>
    </location>
</feature>
<gene>
    <name evidence="2" type="ORF">STA1M1_06000</name>
</gene>
<accession>A0ABQ5LP57</accession>
<dbReference type="InterPro" id="IPR011044">
    <property type="entry name" value="Quino_amine_DH_bsu"/>
</dbReference>
<evidence type="ECO:0000313" key="3">
    <source>
        <dbReference type="Proteomes" id="UP001144205"/>
    </source>
</evidence>
<keyword evidence="3" id="KW-1185">Reference proteome</keyword>
<feature type="chain" id="PRO_5046024141" description="DUF1513 domain-containing protein" evidence="1">
    <location>
        <begin position="24"/>
        <end position="357"/>
    </location>
</feature>